<dbReference type="Gene3D" id="2.170.270.10">
    <property type="entry name" value="SET domain"/>
    <property type="match status" value="1"/>
</dbReference>
<keyword evidence="5" id="KW-0808">Transferase</keyword>
<evidence type="ECO:0000256" key="2">
    <source>
        <dbReference type="ARBA" id="ARBA00004286"/>
    </source>
</evidence>
<name>A0A225WC10_9STRA</name>
<dbReference type="STRING" id="4795.A0A225WC10"/>
<dbReference type="GO" id="GO:0005694">
    <property type="term" value="C:chromosome"/>
    <property type="evidence" value="ECO:0007669"/>
    <property type="project" value="UniProtKB-SubCell"/>
</dbReference>
<dbReference type="GO" id="GO:0032259">
    <property type="term" value="P:methylation"/>
    <property type="evidence" value="ECO:0007669"/>
    <property type="project" value="UniProtKB-KW"/>
</dbReference>
<dbReference type="Proteomes" id="UP000198211">
    <property type="component" value="Unassembled WGS sequence"/>
</dbReference>
<keyword evidence="3" id="KW-0158">Chromosome</keyword>
<dbReference type="OrthoDB" id="126198at2759"/>
<dbReference type="GO" id="GO:0005634">
    <property type="term" value="C:nucleus"/>
    <property type="evidence" value="ECO:0007669"/>
    <property type="project" value="UniProtKB-SubCell"/>
</dbReference>
<protein>
    <recommendedName>
        <fullName evidence="8">SET domain-containing protein</fullName>
    </recommendedName>
</protein>
<evidence type="ECO:0000256" key="7">
    <source>
        <dbReference type="ARBA" id="ARBA00023242"/>
    </source>
</evidence>
<evidence type="ECO:0000313" key="9">
    <source>
        <dbReference type="EMBL" id="OWZ15276.1"/>
    </source>
</evidence>
<dbReference type="PROSITE" id="PS50280">
    <property type="entry name" value="SET"/>
    <property type="match status" value="1"/>
</dbReference>
<dbReference type="InterPro" id="IPR001214">
    <property type="entry name" value="SET_dom"/>
</dbReference>
<dbReference type="Pfam" id="PF00856">
    <property type="entry name" value="SET"/>
    <property type="match status" value="1"/>
</dbReference>
<keyword evidence="7" id="KW-0539">Nucleus</keyword>
<keyword evidence="4" id="KW-0489">Methyltransferase</keyword>
<proteinExistence type="predicted"/>
<dbReference type="GO" id="GO:0008168">
    <property type="term" value="F:methyltransferase activity"/>
    <property type="evidence" value="ECO:0007669"/>
    <property type="project" value="UniProtKB-KW"/>
</dbReference>
<dbReference type="SUPFAM" id="SSF82199">
    <property type="entry name" value="SET domain"/>
    <property type="match status" value="1"/>
</dbReference>
<reference evidence="10" key="1">
    <citation type="submission" date="2017-03" db="EMBL/GenBank/DDBJ databases">
        <title>Phytopthora megakarya and P. palmivora, two closely related causual agents of cacao black pod achieved similar genome size and gene model numbers by different mechanisms.</title>
        <authorList>
            <person name="Ali S."/>
            <person name="Shao J."/>
            <person name="Larry D.J."/>
            <person name="Kronmiller B."/>
            <person name="Shen D."/>
            <person name="Strem M.D."/>
            <person name="Melnick R.L."/>
            <person name="Guiltinan M.J."/>
            <person name="Tyler B.M."/>
            <person name="Meinhardt L.W."/>
            <person name="Bailey B.A."/>
        </authorList>
    </citation>
    <scope>NUCLEOTIDE SEQUENCE [LARGE SCALE GENOMIC DNA]</scope>
    <source>
        <strain evidence="10">zdho120</strain>
    </source>
</reference>
<evidence type="ECO:0000256" key="3">
    <source>
        <dbReference type="ARBA" id="ARBA00022454"/>
    </source>
</evidence>
<comment type="caution">
    <text evidence="9">The sequence shown here is derived from an EMBL/GenBank/DDBJ whole genome shotgun (WGS) entry which is preliminary data.</text>
</comment>
<evidence type="ECO:0000259" key="8">
    <source>
        <dbReference type="PROSITE" id="PS50280"/>
    </source>
</evidence>
<evidence type="ECO:0000256" key="5">
    <source>
        <dbReference type="ARBA" id="ARBA00022679"/>
    </source>
</evidence>
<dbReference type="EMBL" id="NBNE01001160">
    <property type="protein sequence ID" value="OWZ15276.1"/>
    <property type="molecule type" value="Genomic_DNA"/>
</dbReference>
<dbReference type="SMART" id="SM00317">
    <property type="entry name" value="SET"/>
    <property type="match status" value="1"/>
</dbReference>
<evidence type="ECO:0000256" key="4">
    <source>
        <dbReference type="ARBA" id="ARBA00022603"/>
    </source>
</evidence>
<dbReference type="InterPro" id="IPR046341">
    <property type="entry name" value="SET_dom_sf"/>
</dbReference>
<gene>
    <name evidence="9" type="ORF">PHMEG_00011116</name>
</gene>
<dbReference type="InterPro" id="IPR050777">
    <property type="entry name" value="SET2_Histone-Lys_MeTrsfase"/>
</dbReference>
<feature type="domain" description="SET" evidence="8">
    <location>
        <begin position="22"/>
        <end position="138"/>
    </location>
</feature>
<comment type="subcellular location">
    <subcellularLocation>
        <location evidence="2">Chromosome</location>
    </subcellularLocation>
    <subcellularLocation>
        <location evidence="1">Nucleus</location>
    </subcellularLocation>
</comment>
<sequence length="220" mass="25485">MRGHCFTKSTCGNQRMQKGVHASLRLEAQHQKGICLFADEDIERGQFVCLYVGEGVSKRVYVQRERFESQFTNRIYGFAVSTSEVIDARYKGEISRFANHSYRPNCVVQRWEVAGEICCGLFANYNIAEGDEVTFNYGDFEQRQRRVAIVDSSIANGYFSHRWLILSETMIACAERSRAWCRQQQRVRRQQWRQRRSLRYYHGANNGVAVRTRSNAALGA</sequence>
<evidence type="ECO:0000313" key="10">
    <source>
        <dbReference type="Proteomes" id="UP000198211"/>
    </source>
</evidence>
<keyword evidence="10" id="KW-1185">Reference proteome</keyword>
<dbReference type="PANTHER" id="PTHR22884">
    <property type="entry name" value="SET DOMAIN PROTEINS"/>
    <property type="match status" value="1"/>
</dbReference>
<keyword evidence="6" id="KW-0949">S-adenosyl-L-methionine</keyword>
<accession>A0A225WC10</accession>
<evidence type="ECO:0000256" key="1">
    <source>
        <dbReference type="ARBA" id="ARBA00004123"/>
    </source>
</evidence>
<evidence type="ECO:0000256" key="6">
    <source>
        <dbReference type="ARBA" id="ARBA00022691"/>
    </source>
</evidence>
<organism evidence="9 10">
    <name type="scientific">Phytophthora megakarya</name>
    <dbReference type="NCBI Taxonomy" id="4795"/>
    <lineage>
        <taxon>Eukaryota</taxon>
        <taxon>Sar</taxon>
        <taxon>Stramenopiles</taxon>
        <taxon>Oomycota</taxon>
        <taxon>Peronosporomycetes</taxon>
        <taxon>Peronosporales</taxon>
        <taxon>Peronosporaceae</taxon>
        <taxon>Phytophthora</taxon>
    </lineage>
</organism>
<dbReference type="AlphaFoldDB" id="A0A225WC10"/>